<comment type="caution">
    <text evidence="1">The sequence shown here is derived from an EMBL/GenBank/DDBJ whole genome shotgun (WGS) entry which is preliminary data.</text>
</comment>
<proteinExistence type="predicted"/>
<evidence type="ECO:0000313" key="2">
    <source>
        <dbReference type="Proteomes" id="UP001321760"/>
    </source>
</evidence>
<dbReference type="AlphaFoldDB" id="A0AAV9GRF6"/>
<dbReference type="EMBL" id="MU865932">
    <property type="protein sequence ID" value="KAK4450534.1"/>
    <property type="molecule type" value="Genomic_DNA"/>
</dbReference>
<protein>
    <submittedName>
        <fullName evidence="1">Uncharacterized protein</fullName>
    </submittedName>
</protein>
<accession>A0AAV9GRF6</accession>
<name>A0AAV9GRF6_9PEZI</name>
<reference evidence="1" key="1">
    <citation type="journal article" date="2023" name="Mol. Phylogenet. Evol.">
        <title>Genome-scale phylogeny and comparative genomics of the fungal order Sordariales.</title>
        <authorList>
            <person name="Hensen N."/>
            <person name="Bonometti L."/>
            <person name="Westerberg I."/>
            <person name="Brannstrom I.O."/>
            <person name="Guillou S."/>
            <person name="Cros-Aarteil S."/>
            <person name="Calhoun S."/>
            <person name="Haridas S."/>
            <person name="Kuo A."/>
            <person name="Mondo S."/>
            <person name="Pangilinan J."/>
            <person name="Riley R."/>
            <person name="LaButti K."/>
            <person name="Andreopoulos B."/>
            <person name="Lipzen A."/>
            <person name="Chen C."/>
            <person name="Yan M."/>
            <person name="Daum C."/>
            <person name="Ng V."/>
            <person name="Clum A."/>
            <person name="Steindorff A."/>
            <person name="Ohm R.A."/>
            <person name="Martin F."/>
            <person name="Silar P."/>
            <person name="Natvig D.O."/>
            <person name="Lalanne C."/>
            <person name="Gautier V."/>
            <person name="Ament-Velasquez S.L."/>
            <person name="Kruys A."/>
            <person name="Hutchinson M.I."/>
            <person name="Powell A.J."/>
            <person name="Barry K."/>
            <person name="Miller A.N."/>
            <person name="Grigoriev I.V."/>
            <person name="Debuchy R."/>
            <person name="Gladieux P."/>
            <person name="Hiltunen Thoren M."/>
            <person name="Johannesson H."/>
        </authorList>
    </citation>
    <scope>NUCLEOTIDE SEQUENCE</scope>
    <source>
        <strain evidence="1">PSN243</strain>
    </source>
</reference>
<dbReference type="Proteomes" id="UP001321760">
    <property type="component" value="Unassembled WGS sequence"/>
</dbReference>
<evidence type="ECO:0000313" key="1">
    <source>
        <dbReference type="EMBL" id="KAK4450534.1"/>
    </source>
</evidence>
<keyword evidence="2" id="KW-1185">Reference proteome</keyword>
<sequence length="163" mass="18319">MEGTLHDWDAAVPRIQDLIYQLEKINADFGALVWEYEWDRRDMLEDIQSLRALLRDGISGSSIESSQVKRAMEAGPRGIIADLEAALRAERSKNWELSYHARDVEEDKWKLQVRLQNSVPVGDAQNPLSKAKTALELALELEVAELQEMIRNSSGGRGGSKSV</sequence>
<organism evidence="1 2">
    <name type="scientific">Podospora aff. communis PSN243</name>
    <dbReference type="NCBI Taxonomy" id="3040156"/>
    <lineage>
        <taxon>Eukaryota</taxon>
        <taxon>Fungi</taxon>
        <taxon>Dikarya</taxon>
        <taxon>Ascomycota</taxon>
        <taxon>Pezizomycotina</taxon>
        <taxon>Sordariomycetes</taxon>
        <taxon>Sordariomycetidae</taxon>
        <taxon>Sordariales</taxon>
        <taxon>Podosporaceae</taxon>
        <taxon>Podospora</taxon>
    </lineage>
</organism>
<reference evidence="1" key="2">
    <citation type="submission" date="2023-05" db="EMBL/GenBank/DDBJ databases">
        <authorList>
            <consortium name="Lawrence Berkeley National Laboratory"/>
            <person name="Steindorff A."/>
            <person name="Hensen N."/>
            <person name="Bonometti L."/>
            <person name="Westerberg I."/>
            <person name="Brannstrom I.O."/>
            <person name="Guillou S."/>
            <person name="Cros-Aarteil S."/>
            <person name="Calhoun S."/>
            <person name="Haridas S."/>
            <person name="Kuo A."/>
            <person name="Mondo S."/>
            <person name="Pangilinan J."/>
            <person name="Riley R."/>
            <person name="Labutti K."/>
            <person name="Andreopoulos B."/>
            <person name="Lipzen A."/>
            <person name="Chen C."/>
            <person name="Yanf M."/>
            <person name="Daum C."/>
            <person name="Ng V."/>
            <person name="Clum A."/>
            <person name="Ohm R."/>
            <person name="Martin F."/>
            <person name="Silar P."/>
            <person name="Natvig D."/>
            <person name="Lalanne C."/>
            <person name="Gautier V."/>
            <person name="Ament-Velasquez S.L."/>
            <person name="Kruys A."/>
            <person name="Hutchinson M.I."/>
            <person name="Powell A.J."/>
            <person name="Barry K."/>
            <person name="Miller A.N."/>
            <person name="Grigoriev I.V."/>
            <person name="Debuchy R."/>
            <person name="Gladieux P."/>
            <person name="Thoren M.H."/>
            <person name="Johannesson H."/>
        </authorList>
    </citation>
    <scope>NUCLEOTIDE SEQUENCE</scope>
    <source>
        <strain evidence="1">PSN243</strain>
    </source>
</reference>
<gene>
    <name evidence="1" type="ORF">QBC34DRAFT_448182</name>
</gene>